<accession>A0A5N6M4B5</accession>
<organism evidence="3 4">
    <name type="scientific">Mikania micrantha</name>
    <name type="common">bitter vine</name>
    <dbReference type="NCBI Taxonomy" id="192012"/>
    <lineage>
        <taxon>Eukaryota</taxon>
        <taxon>Viridiplantae</taxon>
        <taxon>Streptophyta</taxon>
        <taxon>Embryophyta</taxon>
        <taxon>Tracheophyta</taxon>
        <taxon>Spermatophyta</taxon>
        <taxon>Magnoliopsida</taxon>
        <taxon>eudicotyledons</taxon>
        <taxon>Gunneridae</taxon>
        <taxon>Pentapetalae</taxon>
        <taxon>asterids</taxon>
        <taxon>campanulids</taxon>
        <taxon>Asterales</taxon>
        <taxon>Asteraceae</taxon>
        <taxon>Asteroideae</taxon>
        <taxon>Heliantheae alliance</taxon>
        <taxon>Eupatorieae</taxon>
        <taxon>Mikania</taxon>
    </lineage>
</organism>
<dbReference type="PANTHER" id="PTHR47718">
    <property type="entry name" value="OS01G0519700 PROTEIN"/>
    <property type="match status" value="1"/>
</dbReference>
<dbReference type="PANTHER" id="PTHR47718:SF12">
    <property type="entry name" value="PROTEIN FAR1-RELATED SEQUENCE"/>
    <property type="match status" value="1"/>
</dbReference>
<feature type="compositionally biased region" description="Polar residues" evidence="1">
    <location>
        <begin position="52"/>
        <end position="63"/>
    </location>
</feature>
<name>A0A5N6M4B5_9ASTR</name>
<dbReference type="InterPro" id="IPR004330">
    <property type="entry name" value="FAR1_DNA_bnd_dom"/>
</dbReference>
<protein>
    <recommendedName>
        <fullName evidence="2">FAR1 domain-containing protein</fullName>
    </recommendedName>
</protein>
<dbReference type="Proteomes" id="UP000326396">
    <property type="component" value="Linkage Group LG7"/>
</dbReference>
<evidence type="ECO:0000313" key="3">
    <source>
        <dbReference type="EMBL" id="KAD3068581.1"/>
    </source>
</evidence>
<evidence type="ECO:0000256" key="1">
    <source>
        <dbReference type="SAM" id="MobiDB-lite"/>
    </source>
</evidence>
<dbReference type="OrthoDB" id="1427856at2759"/>
<evidence type="ECO:0000313" key="4">
    <source>
        <dbReference type="Proteomes" id="UP000326396"/>
    </source>
</evidence>
<comment type="caution">
    <text evidence="3">The sequence shown here is derived from an EMBL/GenBank/DDBJ whole genome shotgun (WGS) entry which is preliminary data.</text>
</comment>
<feature type="region of interest" description="Disordered" evidence="1">
    <location>
        <begin position="44"/>
        <end position="63"/>
    </location>
</feature>
<keyword evidence="4" id="KW-1185">Reference proteome</keyword>
<evidence type="ECO:0000259" key="2">
    <source>
        <dbReference type="Pfam" id="PF03101"/>
    </source>
</evidence>
<gene>
    <name evidence="3" type="ORF">E3N88_36461</name>
</gene>
<dbReference type="EMBL" id="SZYD01000017">
    <property type="protein sequence ID" value="KAD3068581.1"/>
    <property type="molecule type" value="Genomic_DNA"/>
</dbReference>
<sequence length="235" mass="26749">MYFSVHPINEDPIISVDEEHGYVPNLLLLREECYEIPSNGDIDAPFGPPSGQEVTTSKDVQQSRKANVEDFEGCYTFLTPNITKVWCPNKGCDVQPTVGATYGSWSDVLTMYKNYAECSGFSVRVGQTKKNKSDLVTHKYLRCNKAGRPQSKRTFDTLDESFMSIRNRSFQVMDCKARISVQVIEATSTFVIYKFVECHNHPLVETYNRDFTKAGRKLSFSTKQFIHHMTLNNIG</sequence>
<dbReference type="Pfam" id="PF03101">
    <property type="entry name" value="FAR1"/>
    <property type="match status" value="1"/>
</dbReference>
<dbReference type="AlphaFoldDB" id="A0A5N6M4B5"/>
<reference evidence="3 4" key="1">
    <citation type="submission" date="2019-05" db="EMBL/GenBank/DDBJ databases">
        <title>Mikania micrantha, genome provides insights into the molecular mechanism of rapid growth.</title>
        <authorList>
            <person name="Liu B."/>
        </authorList>
    </citation>
    <scope>NUCLEOTIDE SEQUENCE [LARGE SCALE GENOMIC DNA]</scope>
    <source>
        <strain evidence="3">NLD-2019</strain>
        <tissue evidence="3">Leaf</tissue>
    </source>
</reference>
<proteinExistence type="predicted"/>
<feature type="domain" description="FAR1" evidence="2">
    <location>
        <begin position="111"/>
        <end position="204"/>
    </location>
</feature>